<comment type="caution">
    <text evidence="7">The sequence shown here is derived from an EMBL/GenBank/DDBJ whole genome shotgun (WGS) entry which is preliminary data.</text>
</comment>
<dbReference type="GO" id="GO:0043023">
    <property type="term" value="F:ribosomal large subunit binding"/>
    <property type="evidence" value="ECO:0007669"/>
    <property type="project" value="InterPro"/>
</dbReference>
<accession>A0A917DJS3</accession>
<dbReference type="GO" id="GO:0003677">
    <property type="term" value="F:DNA binding"/>
    <property type="evidence" value="ECO:0007669"/>
    <property type="project" value="UniProtKB-KW"/>
</dbReference>
<dbReference type="GO" id="GO:0003727">
    <property type="term" value="F:single-stranded RNA binding"/>
    <property type="evidence" value="ECO:0007669"/>
    <property type="project" value="InterPro"/>
</dbReference>
<dbReference type="PIRSF" id="PIRSF016821">
    <property type="entry name" value="HSP15"/>
    <property type="match status" value="1"/>
</dbReference>
<dbReference type="InterPro" id="IPR036986">
    <property type="entry name" value="S4_RNA-bd_sf"/>
</dbReference>
<dbReference type="CDD" id="cd00165">
    <property type="entry name" value="S4"/>
    <property type="match status" value="1"/>
</dbReference>
<dbReference type="RefSeq" id="WP_188712558.1">
    <property type="nucleotide sequence ID" value="NZ_BMHO01000001.1"/>
</dbReference>
<dbReference type="SUPFAM" id="SSF55174">
    <property type="entry name" value="Alpha-L RNA-binding motif"/>
    <property type="match status" value="1"/>
</dbReference>
<dbReference type="InterPro" id="IPR025708">
    <property type="entry name" value="HSP15"/>
</dbReference>
<evidence type="ECO:0000256" key="4">
    <source>
        <dbReference type="PROSITE-ProRule" id="PRU00182"/>
    </source>
</evidence>
<reference evidence="7" key="2">
    <citation type="submission" date="2020-09" db="EMBL/GenBank/DDBJ databases">
        <authorList>
            <person name="Sun Q."/>
            <person name="Zhou Y."/>
        </authorList>
    </citation>
    <scope>NUCLEOTIDE SEQUENCE</scope>
    <source>
        <strain evidence="7">CGMCC 1.15152</strain>
    </source>
</reference>
<dbReference type="Proteomes" id="UP000633205">
    <property type="component" value="Unassembled WGS sequence"/>
</dbReference>
<dbReference type="Gene3D" id="3.10.290.10">
    <property type="entry name" value="RNA-binding S4 domain"/>
    <property type="match status" value="1"/>
</dbReference>
<evidence type="ECO:0000259" key="6">
    <source>
        <dbReference type="SMART" id="SM00363"/>
    </source>
</evidence>
<dbReference type="EMBL" id="BMHO01000001">
    <property type="protein sequence ID" value="GGD43238.1"/>
    <property type="molecule type" value="Genomic_DNA"/>
</dbReference>
<reference evidence="7" key="1">
    <citation type="journal article" date="2014" name="Int. J. Syst. Evol. Microbiol.">
        <title>Complete genome sequence of Corynebacterium casei LMG S-19264T (=DSM 44701T), isolated from a smear-ripened cheese.</title>
        <authorList>
            <consortium name="US DOE Joint Genome Institute (JGI-PGF)"/>
            <person name="Walter F."/>
            <person name="Albersmeier A."/>
            <person name="Kalinowski J."/>
            <person name="Ruckert C."/>
        </authorList>
    </citation>
    <scope>NUCLEOTIDE SEQUENCE</scope>
    <source>
        <strain evidence="7">CGMCC 1.15152</strain>
    </source>
</reference>
<sequence>MSNPTTARVDVWLWAVRVYKTRSAATTAIRGGHVRVNGDPVKASYNVKIGDEVRVRIQGFDRILGVERILLKRVGAPLAAEAYEDRTPPPPPREFVAPIVHRDRGTGRPTKRERRKIDRLTGRDSRSR</sequence>
<evidence type="ECO:0000256" key="2">
    <source>
        <dbReference type="ARBA" id="ARBA00022884"/>
    </source>
</evidence>
<dbReference type="PROSITE" id="PS50889">
    <property type="entry name" value="S4"/>
    <property type="match status" value="1"/>
</dbReference>
<organism evidence="7 8">
    <name type="scientific">Microbacterium faecale</name>
    <dbReference type="NCBI Taxonomy" id="1804630"/>
    <lineage>
        <taxon>Bacteria</taxon>
        <taxon>Bacillati</taxon>
        <taxon>Actinomycetota</taxon>
        <taxon>Actinomycetes</taxon>
        <taxon>Micrococcales</taxon>
        <taxon>Microbacteriaceae</taxon>
        <taxon>Microbacterium</taxon>
    </lineage>
</organism>
<feature type="compositionally biased region" description="Basic and acidic residues" evidence="5">
    <location>
        <begin position="115"/>
        <end position="128"/>
    </location>
</feature>
<dbReference type="SMART" id="SM00363">
    <property type="entry name" value="S4"/>
    <property type="match status" value="1"/>
</dbReference>
<proteinExistence type="inferred from homology"/>
<dbReference type="Pfam" id="PF01479">
    <property type="entry name" value="S4"/>
    <property type="match status" value="1"/>
</dbReference>
<name>A0A917DJS3_9MICO</name>
<dbReference type="GO" id="GO:0034605">
    <property type="term" value="P:cellular response to heat"/>
    <property type="evidence" value="ECO:0007669"/>
    <property type="project" value="InterPro"/>
</dbReference>
<keyword evidence="8" id="KW-1185">Reference proteome</keyword>
<dbReference type="AlphaFoldDB" id="A0A917DJS3"/>
<gene>
    <name evidence="7" type="ORF">GCM10010915_25440</name>
</gene>
<feature type="region of interest" description="Disordered" evidence="5">
    <location>
        <begin position="81"/>
        <end position="128"/>
    </location>
</feature>
<evidence type="ECO:0000256" key="5">
    <source>
        <dbReference type="SAM" id="MobiDB-lite"/>
    </source>
</evidence>
<evidence type="ECO:0000313" key="7">
    <source>
        <dbReference type="EMBL" id="GGD43238.1"/>
    </source>
</evidence>
<evidence type="ECO:0000313" key="8">
    <source>
        <dbReference type="Proteomes" id="UP000633205"/>
    </source>
</evidence>
<protein>
    <recommendedName>
        <fullName evidence="6">RNA-binding S4 domain-containing protein</fullName>
    </recommendedName>
</protein>
<feature type="domain" description="RNA-binding S4" evidence="6">
    <location>
        <begin position="7"/>
        <end position="79"/>
    </location>
</feature>
<dbReference type="InterPro" id="IPR002942">
    <property type="entry name" value="S4_RNA-bd"/>
</dbReference>
<keyword evidence="2 4" id="KW-0694">RNA-binding</keyword>
<evidence type="ECO:0000256" key="1">
    <source>
        <dbReference type="ARBA" id="ARBA00008396"/>
    </source>
</evidence>
<comment type="similarity">
    <text evidence="1">Belongs to the HSP15 family.</text>
</comment>
<evidence type="ECO:0000256" key="3">
    <source>
        <dbReference type="ARBA" id="ARBA00023125"/>
    </source>
</evidence>
<keyword evidence="3" id="KW-0238">DNA-binding</keyword>